<keyword evidence="7" id="KW-1185">Reference proteome</keyword>
<reference evidence="4 7" key="2">
    <citation type="submission" date="2019-10" db="EMBL/GenBank/DDBJ databases">
        <title>Prolixibacter strains distinguished by the presence of nitrate reductase genes were adept at nitrate-dependent anaerobic corrosion of metallic iron and carbon steel.</title>
        <authorList>
            <person name="Iino T."/>
            <person name="Shono N."/>
            <person name="Ito K."/>
            <person name="Nakamura R."/>
            <person name="Sueoka K."/>
            <person name="Harayama S."/>
            <person name="Ohkuma M."/>
        </authorList>
    </citation>
    <scope>NUCLEOTIDE SEQUENCE [LARGE SCALE GENOMIC DNA]</scope>
    <source>
        <strain evidence="4 7">MIC1-1</strain>
    </source>
</reference>
<dbReference type="Pfam" id="PF01740">
    <property type="entry name" value="STAS"/>
    <property type="match status" value="1"/>
</dbReference>
<dbReference type="OrthoDB" id="9796110at2"/>
<dbReference type="InterPro" id="IPR036513">
    <property type="entry name" value="STAS_dom_sf"/>
</dbReference>
<dbReference type="PANTHER" id="PTHR33495">
    <property type="entry name" value="ANTI-SIGMA FACTOR ANTAGONIST TM_1081-RELATED-RELATED"/>
    <property type="match status" value="1"/>
</dbReference>
<evidence type="ECO:0000259" key="3">
    <source>
        <dbReference type="PROSITE" id="PS50801"/>
    </source>
</evidence>
<dbReference type="CDD" id="cd07043">
    <property type="entry name" value="STAS_anti-anti-sigma_factors"/>
    <property type="match status" value="1"/>
</dbReference>
<dbReference type="InterPro" id="IPR003658">
    <property type="entry name" value="Anti-sigma_ant"/>
</dbReference>
<comment type="caution">
    <text evidence="5">The sequence shown here is derived from an EMBL/GenBank/DDBJ whole genome shotgun (WGS) entry which is preliminary data.</text>
</comment>
<accession>A0A2P8C9X4</accession>
<dbReference type="PANTHER" id="PTHR33495:SF2">
    <property type="entry name" value="ANTI-SIGMA FACTOR ANTAGONIST TM_1081-RELATED"/>
    <property type="match status" value="1"/>
</dbReference>
<dbReference type="GO" id="GO:0043856">
    <property type="term" value="F:anti-sigma factor antagonist activity"/>
    <property type="evidence" value="ECO:0007669"/>
    <property type="project" value="InterPro"/>
</dbReference>
<evidence type="ECO:0000313" key="4">
    <source>
        <dbReference type="EMBL" id="GET21262.1"/>
    </source>
</evidence>
<protein>
    <recommendedName>
        <fullName evidence="2">Anti-sigma factor antagonist</fullName>
    </recommendedName>
</protein>
<dbReference type="NCBIfam" id="TIGR00377">
    <property type="entry name" value="ant_ant_sig"/>
    <property type="match status" value="1"/>
</dbReference>
<gene>
    <name evidence="5" type="ORF">CLV93_108142</name>
    <name evidence="4" type="ORF">JCM18694_15080</name>
</gene>
<evidence type="ECO:0000313" key="6">
    <source>
        <dbReference type="Proteomes" id="UP000240621"/>
    </source>
</evidence>
<dbReference type="Proteomes" id="UP000396862">
    <property type="component" value="Unassembled WGS sequence"/>
</dbReference>
<dbReference type="EMBL" id="PYGC01000008">
    <property type="protein sequence ID" value="PSK81741.1"/>
    <property type="molecule type" value="Genomic_DNA"/>
</dbReference>
<name>A0A2P8C9X4_9BACT</name>
<dbReference type="SUPFAM" id="SSF52091">
    <property type="entry name" value="SpoIIaa-like"/>
    <property type="match status" value="1"/>
</dbReference>
<dbReference type="Proteomes" id="UP000240621">
    <property type="component" value="Unassembled WGS sequence"/>
</dbReference>
<dbReference type="InterPro" id="IPR002645">
    <property type="entry name" value="STAS_dom"/>
</dbReference>
<evidence type="ECO:0000256" key="2">
    <source>
        <dbReference type="RuleBase" id="RU003749"/>
    </source>
</evidence>
<evidence type="ECO:0000313" key="7">
    <source>
        <dbReference type="Proteomes" id="UP000396862"/>
    </source>
</evidence>
<dbReference type="Gene3D" id="3.30.750.24">
    <property type="entry name" value="STAS domain"/>
    <property type="match status" value="1"/>
</dbReference>
<proteinExistence type="inferred from homology"/>
<reference evidence="5 6" key="1">
    <citation type="submission" date="2018-03" db="EMBL/GenBank/DDBJ databases">
        <title>Genomic Encyclopedia of Archaeal and Bacterial Type Strains, Phase II (KMG-II): from individual species to whole genera.</title>
        <authorList>
            <person name="Goeker M."/>
        </authorList>
    </citation>
    <scope>NUCLEOTIDE SEQUENCE [LARGE SCALE GENOMIC DNA]</scope>
    <source>
        <strain evidence="5 6">DSM 27267</strain>
    </source>
</reference>
<dbReference type="EMBL" id="BLAU01000001">
    <property type="protein sequence ID" value="GET21262.1"/>
    <property type="molecule type" value="Genomic_DNA"/>
</dbReference>
<sequence length="115" mass="12503">MNFGTQNKEGYAVIQVHNERLDSLIAPDLKSELVLATENGQKNIVLDISECTYCDSSGLSALLVGNRLCENVSGQFVLCGLTPMVDKLIKLAMLDTVLTITTDEKEASKLLNKDA</sequence>
<evidence type="ECO:0000256" key="1">
    <source>
        <dbReference type="ARBA" id="ARBA00009013"/>
    </source>
</evidence>
<evidence type="ECO:0000313" key="5">
    <source>
        <dbReference type="EMBL" id="PSK81741.1"/>
    </source>
</evidence>
<comment type="similarity">
    <text evidence="1 2">Belongs to the anti-sigma-factor antagonist family.</text>
</comment>
<dbReference type="RefSeq" id="WP_106543039.1">
    <property type="nucleotide sequence ID" value="NZ_BLAU01000001.1"/>
</dbReference>
<dbReference type="PROSITE" id="PS50801">
    <property type="entry name" value="STAS"/>
    <property type="match status" value="1"/>
</dbReference>
<dbReference type="AlphaFoldDB" id="A0A2P8C9X4"/>
<feature type="domain" description="STAS" evidence="3">
    <location>
        <begin position="21"/>
        <end position="111"/>
    </location>
</feature>
<organism evidence="5 6">
    <name type="scientific">Prolixibacter denitrificans</name>
    <dbReference type="NCBI Taxonomy" id="1541063"/>
    <lineage>
        <taxon>Bacteria</taxon>
        <taxon>Pseudomonadati</taxon>
        <taxon>Bacteroidota</taxon>
        <taxon>Bacteroidia</taxon>
        <taxon>Marinilabiliales</taxon>
        <taxon>Prolixibacteraceae</taxon>
        <taxon>Prolixibacter</taxon>
    </lineage>
</organism>